<proteinExistence type="predicted"/>
<dbReference type="EMBL" id="CM056743">
    <property type="protein sequence ID" value="KAJ8671531.1"/>
    <property type="molecule type" value="Genomic_DNA"/>
</dbReference>
<evidence type="ECO:0000313" key="1">
    <source>
        <dbReference type="EMBL" id="KAJ8671531.1"/>
    </source>
</evidence>
<accession>A0ACC2NLM8</accession>
<evidence type="ECO:0000313" key="2">
    <source>
        <dbReference type="Proteomes" id="UP001239111"/>
    </source>
</evidence>
<comment type="caution">
    <text evidence="1">The sequence shown here is derived from an EMBL/GenBank/DDBJ whole genome shotgun (WGS) entry which is preliminary data.</text>
</comment>
<dbReference type="Proteomes" id="UP001239111">
    <property type="component" value="Chromosome 3"/>
</dbReference>
<name>A0ACC2NLM8_9HYME</name>
<gene>
    <name evidence="1" type="ORF">QAD02_002790</name>
</gene>
<sequence>MPLFDVCDVTRQKKSLNPLNDSCLSVQNLITKASGKLRIEGKYLVSEKTGSPVDEDDISREIQRGEMLMLLKDGETWLQQMEFQELITISTTLPATSSSADPLRDREDNSNQQSNQEEMTEDPEVDQSSNPNSENTQNSSNQENINFEDFIIPWQKLDSETLRELRQGVRSDEVTKMTVDLVIAELRFINLHVPSEVLRKVAKQMINQVS</sequence>
<protein>
    <submittedName>
        <fullName evidence="1">Uncharacterized protein</fullName>
    </submittedName>
</protein>
<reference evidence="1" key="1">
    <citation type="submission" date="2023-04" db="EMBL/GenBank/DDBJ databases">
        <title>A chromosome-level genome assembly of the parasitoid wasp Eretmocerus hayati.</title>
        <authorList>
            <person name="Zhong Y."/>
            <person name="Liu S."/>
            <person name="Liu Y."/>
        </authorList>
    </citation>
    <scope>NUCLEOTIDE SEQUENCE</scope>
    <source>
        <strain evidence="1">ZJU_SS_LIU_2023</strain>
    </source>
</reference>
<organism evidence="1 2">
    <name type="scientific">Eretmocerus hayati</name>
    <dbReference type="NCBI Taxonomy" id="131215"/>
    <lineage>
        <taxon>Eukaryota</taxon>
        <taxon>Metazoa</taxon>
        <taxon>Ecdysozoa</taxon>
        <taxon>Arthropoda</taxon>
        <taxon>Hexapoda</taxon>
        <taxon>Insecta</taxon>
        <taxon>Pterygota</taxon>
        <taxon>Neoptera</taxon>
        <taxon>Endopterygota</taxon>
        <taxon>Hymenoptera</taxon>
        <taxon>Apocrita</taxon>
        <taxon>Proctotrupomorpha</taxon>
        <taxon>Chalcidoidea</taxon>
        <taxon>Aphelinidae</taxon>
        <taxon>Aphelininae</taxon>
        <taxon>Eretmocerus</taxon>
    </lineage>
</organism>
<keyword evidence="2" id="KW-1185">Reference proteome</keyword>